<dbReference type="PRINTS" id="PR01909">
    <property type="entry name" value="ADSPHPHTASEA"/>
</dbReference>
<accession>H2UCW9</accession>
<comment type="catalytic activity">
    <reaction evidence="5 7">
        <text>O-phospho-L-threonyl-[protein] + H2O = L-threonyl-[protein] + phosphate</text>
        <dbReference type="Rhea" id="RHEA:47004"/>
        <dbReference type="Rhea" id="RHEA-COMP:11060"/>
        <dbReference type="Rhea" id="RHEA-COMP:11605"/>
        <dbReference type="ChEBI" id="CHEBI:15377"/>
        <dbReference type="ChEBI" id="CHEBI:30013"/>
        <dbReference type="ChEBI" id="CHEBI:43474"/>
        <dbReference type="ChEBI" id="CHEBI:61977"/>
        <dbReference type="EC" id="3.1.3.16"/>
    </reaction>
</comment>
<dbReference type="InterPro" id="IPR016130">
    <property type="entry name" value="Tyr_Pase_AS"/>
</dbReference>
<dbReference type="STRING" id="31033.ENSTRUP00000034788"/>
<dbReference type="PROSITE" id="PS00383">
    <property type="entry name" value="TYR_PHOSPHATASE_1"/>
    <property type="match status" value="1"/>
</dbReference>
<dbReference type="AlphaFoldDB" id="H2UCW9"/>
<dbReference type="PRINTS" id="PR01908">
    <property type="entry name" value="ADSPHPHTASE"/>
</dbReference>
<dbReference type="GO" id="GO:0004725">
    <property type="term" value="F:protein tyrosine phosphatase activity"/>
    <property type="evidence" value="ECO:0007669"/>
    <property type="project" value="UniProtKB-EC"/>
</dbReference>
<evidence type="ECO:0000256" key="5">
    <source>
        <dbReference type="ARBA" id="ARBA00048336"/>
    </source>
</evidence>
<comment type="catalytic activity">
    <reaction evidence="4 7">
        <text>O-phospho-L-seryl-[protein] + H2O = L-seryl-[protein] + phosphate</text>
        <dbReference type="Rhea" id="RHEA:20629"/>
        <dbReference type="Rhea" id="RHEA-COMP:9863"/>
        <dbReference type="Rhea" id="RHEA-COMP:11604"/>
        <dbReference type="ChEBI" id="CHEBI:15377"/>
        <dbReference type="ChEBI" id="CHEBI:29999"/>
        <dbReference type="ChEBI" id="CHEBI:43474"/>
        <dbReference type="ChEBI" id="CHEBI:83421"/>
        <dbReference type="EC" id="3.1.3.16"/>
    </reaction>
</comment>
<dbReference type="Ensembl" id="ENSTRUT00000034916.3">
    <property type="protein sequence ID" value="ENSTRUP00000034788.3"/>
    <property type="gene ID" value="ENSTRUG00000021856.2"/>
</dbReference>
<dbReference type="SMART" id="SM00195">
    <property type="entry name" value="DSPc"/>
    <property type="match status" value="1"/>
</dbReference>
<dbReference type="GO" id="GO:0005737">
    <property type="term" value="C:cytoplasm"/>
    <property type="evidence" value="ECO:0007669"/>
    <property type="project" value="TreeGrafter"/>
</dbReference>
<dbReference type="InterPro" id="IPR000387">
    <property type="entry name" value="Tyr_Pase_dom"/>
</dbReference>
<dbReference type="PANTHER" id="PTHR45682">
    <property type="entry name" value="AGAP008228-PA"/>
    <property type="match status" value="1"/>
</dbReference>
<evidence type="ECO:0000256" key="3">
    <source>
        <dbReference type="ARBA" id="ARBA00022912"/>
    </source>
</evidence>
<dbReference type="GO" id="GO:0043409">
    <property type="term" value="P:negative regulation of MAPK cascade"/>
    <property type="evidence" value="ECO:0007669"/>
    <property type="project" value="TreeGrafter"/>
</dbReference>
<dbReference type="InterPro" id="IPR020422">
    <property type="entry name" value="TYR_PHOSPHATASE_DUAL_dom"/>
</dbReference>
<evidence type="ECO:0000256" key="2">
    <source>
        <dbReference type="ARBA" id="ARBA00022801"/>
    </source>
</evidence>
<dbReference type="Gene3D" id="3.90.190.10">
    <property type="entry name" value="Protein tyrosine phosphatase superfamily"/>
    <property type="match status" value="1"/>
</dbReference>
<dbReference type="Pfam" id="PF00782">
    <property type="entry name" value="DSPc"/>
    <property type="match status" value="1"/>
</dbReference>
<evidence type="ECO:0000313" key="10">
    <source>
        <dbReference type="Ensembl" id="ENSTRUP00000034788.3"/>
    </source>
</evidence>
<proteinExistence type="inferred from homology"/>
<name>H2UCW9_TAKRU</name>
<feature type="domain" description="Tyrosine-protein phosphatase" evidence="8">
    <location>
        <begin position="34"/>
        <end position="182"/>
    </location>
</feature>
<comment type="catalytic activity">
    <reaction evidence="7">
        <text>O-phospho-L-tyrosyl-[protein] + H2O = L-tyrosyl-[protein] + phosphate</text>
        <dbReference type="Rhea" id="RHEA:10684"/>
        <dbReference type="Rhea" id="RHEA-COMP:10136"/>
        <dbReference type="Rhea" id="RHEA-COMP:20101"/>
        <dbReference type="ChEBI" id="CHEBI:15377"/>
        <dbReference type="ChEBI" id="CHEBI:43474"/>
        <dbReference type="ChEBI" id="CHEBI:46858"/>
        <dbReference type="ChEBI" id="CHEBI:61978"/>
        <dbReference type="EC" id="3.1.3.48"/>
    </reaction>
</comment>
<dbReference type="Proteomes" id="UP000005226">
    <property type="component" value="Chromosome 1"/>
</dbReference>
<dbReference type="GO" id="GO:0008138">
    <property type="term" value="F:protein tyrosine/serine/threonine phosphatase activity"/>
    <property type="evidence" value="ECO:0007669"/>
    <property type="project" value="UniProtKB-UniRule"/>
</dbReference>
<sequence>MSTEPVKKTLQDRGPVWSVKELVTVLYGGKRFGNHVDEVWPNLFLGDMSVANDRYSLWKLGISHVVNAAHGSPHCQGCRDFYGSSVDYYGVPADDSPTFDLSPYFFPSADYIKKALDGAGARVFVHCAVGVSRSAAVVLAYLMIHQRLGLLEAILKVKEHRWIFPNRGFLKQLRALDVELQEATLRAPPQQR</sequence>
<keyword evidence="11" id="KW-1185">Reference proteome</keyword>
<dbReference type="RefSeq" id="XP_029698880.1">
    <property type="nucleotide sequence ID" value="XM_029843020.1"/>
</dbReference>
<dbReference type="EC" id="3.1.3.48" evidence="7"/>
<protein>
    <recommendedName>
        <fullName evidence="7">Dual specificity protein phosphatase</fullName>
        <ecNumber evidence="7">3.1.3.16</ecNumber>
        <ecNumber evidence="7">3.1.3.48</ecNumber>
    </recommendedName>
</protein>
<dbReference type="GeneTree" id="ENSGT00940000162682"/>
<dbReference type="GO" id="GO:0033549">
    <property type="term" value="F:MAP kinase phosphatase activity"/>
    <property type="evidence" value="ECO:0007669"/>
    <property type="project" value="TreeGrafter"/>
</dbReference>
<evidence type="ECO:0000256" key="6">
    <source>
        <dbReference type="PIRSR" id="PIRSR620405-1"/>
    </source>
</evidence>
<keyword evidence="2 7" id="KW-0378">Hydrolase</keyword>
<organism evidence="10 11">
    <name type="scientific">Takifugu rubripes</name>
    <name type="common">Japanese pufferfish</name>
    <name type="synonym">Fugu rubripes</name>
    <dbReference type="NCBI Taxonomy" id="31033"/>
    <lineage>
        <taxon>Eukaryota</taxon>
        <taxon>Metazoa</taxon>
        <taxon>Chordata</taxon>
        <taxon>Craniata</taxon>
        <taxon>Vertebrata</taxon>
        <taxon>Euteleostomi</taxon>
        <taxon>Actinopterygii</taxon>
        <taxon>Neopterygii</taxon>
        <taxon>Teleostei</taxon>
        <taxon>Neoteleostei</taxon>
        <taxon>Acanthomorphata</taxon>
        <taxon>Eupercaria</taxon>
        <taxon>Tetraodontiformes</taxon>
        <taxon>Tetradontoidea</taxon>
        <taxon>Tetraodontidae</taxon>
        <taxon>Takifugu</taxon>
    </lineage>
</organism>
<dbReference type="GO" id="GO:0004722">
    <property type="term" value="F:protein serine/threonine phosphatase activity"/>
    <property type="evidence" value="ECO:0007669"/>
    <property type="project" value="UniProtKB-EC"/>
</dbReference>
<reference evidence="10" key="3">
    <citation type="submission" date="2025-09" db="UniProtKB">
        <authorList>
            <consortium name="Ensembl"/>
        </authorList>
    </citation>
    <scope>IDENTIFICATION</scope>
</reference>
<dbReference type="SUPFAM" id="SSF52799">
    <property type="entry name" value="(Phosphotyrosine protein) phosphatases II"/>
    <property type="match status" value="1"/>
</dbReference>
<dbReference type="eggNOG" id="KOG1716">
    <property type="taxonomic scope" value="Eukaryota"/>
</dbReference>
<feature type="domain" description="Tyrosine specific protein phosphatases" evidence="9">
    <location>
        <begin position="103"/>
        <end position="161"/>
    </location>
</feature>
<dbReference type="EC" id="3.1.3.16" evidence="7"/>
<dbReference type="OMA" id="AHGTMFC"/>
<reference evidence="10 11" key="1">
    <citation type="journal article" date="2011" name="Genome Biol. Evol.">
        <title>Integration of the genetic map and genome assembly of fugu facilitates insights into distinct features of genome evolution in teleosts and mammals.</title>
        <authorList>
            <person name="Kai W."/>
            <person name="Kikuchi K."/>
            <person name="Tohari S."/>
            <person name="Chew A.K."/>
            <person name="Tay A."/>
            <person name="Fujiwara A."/>
            <person name="Hosoya S."/>
            <person name="Suetake H."/>
            <person name="Naruse K."/>
            <person name="Brenner S."/>
            <person name="Suzuki Y."/>
            <person name="Venkatesh B."/>
        </authorList>
    </citation>
    <scope>NUCLEOTIDE SEQUENCE [LARGE SCALE GENOMIC DNA]</scope>
</reference>
<keyword evidence="3 7" id="KW-0904">Protein phosphatase</keyword>
<feature type="active site" description="Phosphocysteine intermediate" evidence="6">
    <location>
        <position position="127"/>
    </location>
</feature>
<dbReference type="PANTHER" id="PTHR45682:SF3">
    <property type="entry name" value="DUAL SPECIFICITY PROTEIN PHOSPHATASE"/>
    <property type="match status" value="1"/>
</dbReference>
<dbReference type="InterPro" id="IPR020405">
    <property type="entry name" value="Atypical_DUSP_subfamA"/>
</dbReference>
<dbReference type="GeneID" id="101080027"/>
<dbReference type="PROSITE" id="PS50054">
    <property type="entry name" value="TYR_PHOSPHATASE_DUAL"/>
    <property type="match status" value="1"/>
</dbReference>
<reference evidence="10" key="2">
    <citation type="submission" date="2025-08" db="UniProtKB">
        <authorList>
            <consortium name="Ensembl"/>
        </authorList>
    </citation>
    <scope>IDENTIFICATION</scope>
</reference>
<evidence type="ECO:0000259" key="8">
    <source>
        <dbReference type="PROSITE" id="PS50054"/>
    </source>
</evidence>
<dbReference type="InterPro" id="IPR000340">
    <property type="entry name" value="Dual-sp_phosphatase_cat-dom"/>
</dbReference>
<gene>
    <name evidence="10" type="primary">LOC101080027</name>
</gene>
<comment type="function">
    <text evidence="7">Dual specificity phosphatase able to dephosphorylate phosphotyrosine, phosphoserine and phosphothreonine residues, with a preference for phosphotyrosine as a substrate.</text>
</comment>
<dbReference type="InterPro" id="IPR029021">
    <property type="entry name" value="Prot-tyrosine_phosphatase-like"/>
</dbReference>
<evidence type="ECO:0000256" key="1">
    <source>
        <dbReference type="ARBA" id="ARBA00008601"/>
    </source>
</evidence>
<evidence type="ECO:0000259" key="9">
    <source>
        <dbReference type="PROSITE" id="PS50056"/>
    </source>
</evidence>
<evidence type="ECO:0000256" key="4">
    <source>
        <dbReference type="ARBA" id="ARBA00047761"/>
    </source>
</evidence>
<comment type="similarity">
    <text evidence="1 7">Belongs to the protein-tyrosine phosphatase family. Non-receptor class dual specificity subfamily.</text>
</comment>
<evidence type="ECO:0000313" key="11">
    <source>
        <dbReference type="Proteomes" id="UP000005226"/>
    </source>
</evidence>
<dbReference type="InParanoid" id="H2UCW9"/>
<evidence type="ECO:0000256" key="7">
    <source>
        <dbReference type="RuleBase" id="RU366038"/>
    </source>
</evidence>
<dbReference type="PROSITE" id="PS50056">
    <property type="entry name" value="TYR_PHOSPHATASE_2"/>
    <property type="match status" value="1"/>
</dbReference>